<feature type="non-terminal residue" evidence="1">
    <location>
        <position position="195"/>
    </location>
</feature>
<dbReference type="EMBL" id="GBEZ01027950">
    <property type="protein sequence ID" value="JAC59423.1"/>
    <property type="molecule type" value="Transcribed_RNA"/>
</dbReference>
<name>A0A061QI44_9CHLO</name>
<gene>
    <name evidence="1" type="ORF">TSPGSL018_31428</name>
</gene>
<sequence length="195" mass="20401">MELIITDQARRGRAKGWANTHSKGTARSWLAVGCVAVAAHGAPRAASCRFCEAAAALVGEGPSRGGGGHPLAAWRGVRRGPPLRASLLLATKRLGPREPSLYVLHAAPHLLDGGDAVGNVGEERRDRRAAFQAQVVVFEQPVLARVLPDVDARGLWQPEESESLPGLRAHGGRRCPGDAAVGAGAGHRTAGACRR</sequence>
<protein>
    <submittedName>
        <fullName evidence="1">Uncharacterized protein</fullName>
    </submittedName>
</protein>
<accession>A0A061QI44</accession>
<dbReference type="AlphaFoldDB" id="A0A061QI44"/>
<proteinExistence type="predicted"/>
<reference evidence="1" key="1">
    <citation type="submission" date="2014-05" db="EMBL/GenBank/DDBJ databases">
        <title>The transcriptome of the halophilic microalga Tetraselmis sp. GSL018 isolated from the Great Salt Lake, Utah.</title>
        <authorList>
            <person name="Jinkerson R.E."/>
            <person name="D'Adamo S."/>
            <person name="Posewitz M.C."/>
        </authorList>
    </citation>
    <scope>NUCLEOTIDE SEQUENCE</scope>
    <source>
        <strain evidence="1">GSL018</strain>
    </source>
</reference>
<organism evidence="1">
    <name type="scientific">Tetraselmis sp. GSL018</name>
    <dbReference type="NCBI Taxonomy" id="582737"/>
    <lineage>
        <taxon>Eukaryota</taxon>
        <taxon>Viridiplantae</taxon>
        <taxon>Chlorophyta</taxon>
        <taxon>core chlorophytes</taxon>
        <taxon>Chlorodendrophyceae</taxon>
        <taxon>Chlorodendrales</taxon>
        <taxon>Chlorodendraceae</taxon>
        <taxon>Tetraselmis</taxon>
    </lineage>
</organism>
<evidence type="ECO:0000313" key="1">
    <source>
        <dbReference type="EMBL" id="JAC59423.1"/>
    </source>
</evidence>